<dbReference type="CDD" id="cd00170">
    <property type="entry name" value="SEC14"/>
    <property type="match status" value="1"/>
</dbReference>
<protein>
    <submittedName>
        <fullName evidence="4">Divergent CRAL/TRIO domain-containing protein</fullName>
    </submittedName>
</protein>
<reference evidence="4 5" key="1">
    <citation type="submission" date="2024-04" db="EMBL/GenBank/DDBJ databases">
        <title>Phyllosticta paracitricarpa is synonymous to the EU quarantine fungus P. citricarpa based on phylogenomic analyses.</title>
        <authorList>
            <consortium name="Lawrence Berkeley National Laboratory"/>
            <person name="Van Ingen-Buijs V.A."/>
            <person name="Van Westerhoven A.C."/>
            <person name="Haridas S."/>
            <person name="Skiadas P."/>
            <person name="Martin F."/>
            <person name="Groenewald J.Z."/>
            <person name="Crous P.W."/>
            <person name="Seidl M.F."/>
        </authorList>
    </citation>
    <scope>NUCLEOTIDE SEQUENCE [LARGE SCALE GENOMIC DNA]</scope>
    <source>
        <strain evidence="4 5">CBS 123374</strain>
    </source>
</reference>
<dbReference type="PANTHER" id="PTHR45808">
    <property type="entry name" value="RHO GTPASE-ACTIVATING PROTEIN 68F"/>
    <property type="match status" value="1"/>
</dbReference>
<evidence type="ECO:0000259" key="2">
    <source>
        <dbReference type="PROSITE" id="PS50191"/>
    </source>
</evidence>
<dbReference type="InterPro" id="IPR000198">
    <property type="entry name" value="RhoGAP_dom"/>
</dbReference>
<dbReference type="SMART" id="SM00324">
    <property type="entry name" value="RhoGAP"/>
    <property type="match status" value="1"/>
</dbReference>
<evidence type="ECO:0000313" key="5">
    <source>
        <dbReference type="Proteomes" id="UP001492380"/>
    </source>
</evidence>
<sequence>MRAQIAQRATRLRSSSLSAVPPPRNSVDYDPELAKHAASILYRSPIPSKSGQPVYILNAAALPDTDEVDFDALLPYVLARLPGEEELLSGTEYEVIFFAGGDAERAAGSKKNRPGWGWFIQAYHVLSRAMRKRLQRLYIVHERSWVRILVEMFSSIVSPKFRRKIVHVSTLTQLALHIPVENLLIPPSAYLHDRRLSPDIYVPYASGRRAFSVAQPFPMNANGETRLPRVLRETTLFLLMDQNIKTEGLFRIPPHSRLKEVLREAYDRGQKFIIWKDNGVTLPVPYYDKADNPEAVINEVDVKDAYGVYMAAGLIKTWYAELRSPIFPQSSYRDLRKNFGSPEDVPSLEQLIELISPKSEWSAIPAISRAIMVRHLLPMLSEVAAHQKDNKMTAENLAVCLAPTLVCGPDQIEDAKMSTIVRRILQEAIELWEEGLREACGISSGTFWLELRAPANPAEYEDPLEVTRPPRRHSEDFTVESPSEEDAGFADSERQYSGIIMQDNEPPALPPRPSASSSQTPVSPVGSDDLHFKRKPAPSVQVPPRYSSILAVEAGGAPVASSPVSHAATTDGFAPRDPFADDKASDVKGLPPPIVPKRHASLTLEQSPSLKPEPVIQAFPSLRKQQEAAVKQFDGKIRGPPGLADIIAAGPGDAIARKQLRSRSGSSDSSRLATSGLNTPLTTDSHSLSPQDVDFRRLDIATSPTTSASISHENLFDDARETKTQQQRTRSRSRGPNIASLARPVYQTAHPSAQPPGAPPTRPLPNNNSSSDSIAKPLRVSEGLLRRMPSFQTAPPPVPNDPVRKLDLKKKSVDDLRKLYEDRAGTAAKLGEVATAAAKERSRSVSVGRGAAGGARE</sequence>
<evidence type="ECO:0000256" key="1">
    <source>
        <dbReference type="SAM" id="MobiDB-lite"/>
    </source>
</evidence>
<feature type="region of interest" description="Disordered" evidence="1">
    <location>
        <begin position="559"/>
        <end position="614"/>
    </location>
</feature>
<feature type="region of interest" description="Disordered" evidence="1">
    <location>
        <begin position="460"/>
        <end position="489"/>
    </location>
</feature>
<dbReference type="CDD" id="cd00159">
    <property type="entry name" value="RhoGAP"/>
    <property type="match status" value="1"/>
</dbReference>
<feature type="compositionally biased region" description="Low complexity" evidence="1">
    <location>
        <begin position="559"/>
        <end position="568"/>
    </location>
</feature>
<feature type="compositionally biased region" description="Basic and acidic residues" evidence="1">
    <location>
        <begin position="714"/>
        <end position="723"/>
    </location>
</feature>
<feature type="domain" description="CRAL-TRIO" evidence="2">
    <location>
        <begin position="30"/>
        <end position="186"/>
    </location>
</feature>
<dbReference type="Pfam" id="PF13716">
    <property type="entry name" value="CRAL_TRIO_2"/>
    <property type="match status" value="1"/>
</dbReference>
<feature type="region of interest" description="Disordered" evidence="1">
    <location>
        <begin position="9"/>
        <end position="28"/>
    </location>
</feature>
<dbReference type="Gene3D" id="3.40.525.10">
    <property type="entry name" value="CRAL-TRIO lipid binding domain"/>
    <property type="match status" value="1"/>
</dbReference>
<keyword evidence="5" id="KW-1185">Reference proteome</keyword>
<dbReference type="SUPFAM" id="SSF48350">
    <property type="entry name" value="GTPase activation domain, GAP"/>
    <property type="match status" value="1"/>
</dbReference>
<feature type="domain" description="Rho-GAP" evidence="3">
    <location>
        <begin position="217"/>
        <end position="432"/>
    </location>
</feature>
<feature type="compositionally biased region" description="Polar residues" evidence="1">
    <location>
        <begin position="678"/>
        <end position="690"/>
    </location>
</feature>
<feature type="compositionally biased region" description="Pro residues" evidence="1">
    <location>
        <begin position="753"/>
        <end position="763"/>
    </location>
</feature>
<dbReference type="Pfam" id="PF00620">
    <property type="entry name" value="RhoGAP"/>
    <property type="match status" value="1"/>
</dbReference>
<dbReference type="PANTHER" id="PTHR45808:SF2">
    <property type="entry name" value="RHO GTPASE-ACTIVATING PROTEIN 68F"/>
    <property type="match status" value="1"/>
</dbReference>
<feature type="region of interest" description="Disordered" evidence="1">
    <location>
        <begin position="657"/>
        <end position="806"/>
    </location>
</feature>
<dbReference type="Gene3D" id="1.10.555.10">
    <property type="entry name" value="Rho GTPase activation protein"/>
    <property type="match status" value="1"/>
</dbReference>
<feature type="compositionally biased region" description="Low complexity" evidence="1">
    <location>
        <begin position="700"/>
        <end position="711"/>
    </location>
</feature>
<organism evidence="4 5">
    <name type="scientific">Phyllosticta capitalensis</name>
    <dbReference type="NCBI Taxonomy" id="121624"/>
    <lineage>
        <taxon>Eukaryota</taxon>
        <taxon>Fungi</taxon>
        <taxon>Dikarya</taxon>
        <taxon>Ascomycota</taxon>
        <taxon>Pezizomycotina</taxon>
        <taxon>Dothideomycetes</taxon>
        <taxon>Dothideomycetes incertae sedis</taxon>
        <taxon>Botryosphaeriales</taxon>
        <taxon>Phyllostictaceae</taxon>
        <taxon>Phyllosticta</taxon>
    </lineage>
</organism>
<dbReference type="PROSITE" id="PS50238">
    <property type="entry name" value="RHOGAP"/>
    <property type="match status" value="1"/>
</dbReference>
<evidence type="ECO:0000313" key="4">
    <source>
        <dbReference type="EMBL" id="KAK8224701.1"/>
    </source>
</evidence>
<evidence type="ECO:0000259" key="3">
    <source>
        <dbReference type="PROSITE" id="PS50238"/>
    </source>
</evidence>
<feature type="region of interest" description="Disordered" evidence="1">
    <location>
        <begin position="502"/>
        <end position="541"/>
    </location>
</feature>
<dbReference type="Proteomes" id="UP001492380">
    <property type="component" value="Unassembled WGS sequence"/>
</dbReference>
<dbReference type="InterPro" id="IPR008936">
    <property type="entry name" value="Rho_GTPase_activation_prot"/>
</dbReference>
<comment type="caution">
    <text evidence="4">The sequence shown here is derived from an EMBL/GenBank/DDBJ whole genome shotgun (WGS) entry which is preliminary data.</text>
</comment>
<accession>A0ABR1YCH4</accession>
<name>A0ABR1YCH4_9PEZI</name>
<feature type="compositionally biased region" description="Low complexity" evidence="1">
    <location>
        <begin position="662"/>
        <end position="677"/>
    </location>
</feature>
<dbReference type="PROSITE" id="PS50191">
    <property type="entry name" value="CRAL_TRIO"/>
    <property type="match status" value="1"/>
</dbReference>
<feature type="compositionally biased region" description="Polar residues" evidence="1">
    <location>
        <begin position="764"/>
        <end position="773"/>
    </location>
</feature>
<dbReference type="InterPro" id="IPR001251">
    <property type="entry name" value="CRAL-TRIO_dom"/>
</dbReference>
<gene>
    <name evidence="4" type="ORF">HDK90DRAFT_497818</name>
</gene>
<proteinExistence type="predicted"/>
<dbReference type="InterPro" id="IPR036865">
    <property type="entry name" value="CRAL-TRIO_dom_sf"/>
</dbReference>
<dbReference type="EMBL" id="JBBWRZ010000012">
    <property type="protein sequence ID" value="KAK8224701.1"/>
    <property type="molecule type" value="Genomic_DNA"/>
</dbReference>
<dbReference type="SUPFAM" id="SSF52087">
    <property type="entry name" value="CRAL/TRIO domain"/>
    <property type="match status" value="1"/>
</dbReference>